<evidence type="ECO:0000259" key="16">
    <source>
        <dbReference type="PROSITE" id="PS51192"/>
    </source>
</evidence>
<comment type="catalytic activity">
    <reaction evidence="12 15">
        <text>Couples ATP hydrolysis with the unwinding of duplex DNA by translocating in the 3'-5' direction.</text>
        <dbReference type="EC" id="5.6.2.4"/>
    </reaction>
</comment>
<keyword evidence="8" id="KW-0238">DNA-binding</keyword>
<dbReference type="GO" id="GO:0005524">
    <property type="term" value="F:ATP binding"/>
    <property type="evidence" value="ECO:0007669"/>
    <property type="project" value="UniProtKB-KW"/>
</dbReference>
<dbReference type="PROSITE" id="PS51192">
    <property type="entry name" value="HELICASE_ATP_BIND_1"/>
    <property type="match status" value="1"/>
</dbReference>
<dbReference type="InterPro" id="IPR033454">
    <property type="entry name" value="RecG_wedge"/>
</dbReference>
<evidence type="ECO:0000256" key="7">
    <source>
        <dbReference type="ARBA" id="ARBA00022840"/>
    </source>
</evidence>
<dbReference type="SUPFAM" id="SSF50249">
    <property type="entry name" value="Nucleic acid-binding proteins"/>
    <property type="match status" value="1"/>
</dbReference>
<dbReference type="Pfam" id="PF00271">
    <property type="entry name" value="Helicase_C"/>
    <property type="match status" value="1"/>
</dbReference>
<dbReference type="PANTHER" id="PTHR47964:SF1">
    <property type="entry name" value="ATP-DEPENDENT DNA HELICASE HOMOLOG RECG, CHLOROPLASTIC"/>
    <property type="match status" value="1"/>
</dbReference>
<dbReference type="Gene3D" id="3.40.50.300">
    <property type="entry name" value="P-loop containing nucleotide triphosphate hydrolases"/>
    <property type="match status" value="2"/>
</dbReference>
<dbReference type="InterPro" id="IPR001650">
    <property type="entry name" value="Helicase_C-like"/>
</dbReference>
<dbReference type="Gene3D" id="2.40.50.140">
    <property type="entry name" value="Nucleic acid-binding proteins"/>
    <property type="match status" value="1"/>
</dbReference>
<accession>A0A2H0RCJ0</accession>
<keyword evidence="7 15" id="KW-0067">ATP-binding</keyword>
<name>A0A2H0RCJ0_9BACT</name>
<evidence type="ECO:0000256" key="5">
    <source>
        <dbReference type="ARBA" id="ARBA00022801"/>
    </source>
</evidence>
<dbReference type="NCBIfam" id="NF008165">
    <property type="entry name" value="PRK10917.1-3"/>
    <property type="match status" value="1"/>
</dbReference>
<proteinExistence type="inferred from homology"/>
<dbReference type="InterPro" id="IPR004609">
    <property type="entry name" value="ATP-dep_DNA_helicase_RecG"/>
</dbReference>
<dbReference type="InterPro" id="IPR011545">
    <property type="entry name" value="DEAD/DEAH_box_helicase_dom"/>
</dbReference>
<dbReference type="SUPFAM" id="SSF52540">
    <property type="entry name" value="P-loop containing nucleoside triphosphate hydrolases"/>
    <property type="match status" value="2"/>
</dbReference>
<dbReference type="GO" id="GO:0016887">
    <property type="term" value="F:ATP hydrolysis activity"/>
    <property type="evidence" value="ECO:0007669"/>
    <property type="project" value="RHEA"/>
</dbReference>
<keyword evidence="6 15" id="KW-0347">Helicase</keyword>
<keyword evidence="3 15" id="KW-0547">Nucleotide-binding</keyword>
<evidence type="ECO:0000256" key="13">
    <source>
        <dbReference type="ARBA" id="ARBA00034808"/>
    </source>
</evidence>
<keyword evidence="9 15" id="KW-0233">DNA recombination</keyword>
<dbReference type="GO" id="GO:0006281">
    <property type="term" value="P:DNA repair"/>
    <property type="evidence" value="ECO:0007669"/>
    <property type="project" value="UniProtKB-UniRule"/>
</dbReference>
<evidence type="ECO:0000313" key="18">
    <source>
        <dbReference type="EMBL" id="PIR44251.1"/>
    </source>
</evidence>
<dbReference type="Proteomes" id="UP000231602">
    <property type="component" value="Unassembled WGS sequence"/>
</dbReference>
<dbReference type="SMART" id="SM00487">
    <property type="entry name" value="DEXDc"/>
    <property type="match status" value="1"/>
</dbReference>
<keyword evidence="11" id="KW-0413">Isomerase</keyword>
<dbReference type="EC" id="5.6.2.4" evidence="13 15"/>
<evidence type="ECO:0000256" key="12">
    <source>
        <dbReference type="ARBA" id="ARBA00034617"/>
    </source>
</evidence>
<dbReference type="EMBL" id="PCXV01000015">
    <property type="protein sequence ID" value="PIR44251.1"/>
    <property type="molecule type" value="Genomic_DNA"/>
</dbReference>
<dbReference type="PROSITE" id="PS51194">
    <property type="entry name" value="HELICASE_CTER"/>
    <property type="match status" value="1"/>
</dbReference>
<evidence type="ECO:0000256" key="15">
    <source>
        <dbReference type="RuleBase" id="RU363016"/>
    </source>
</evidence>
<evidence type="ECO:0000256" key="2">
    <source>
        <dbReference type="ARBA" id="ARBA00017846"/>
    </source>
</evidence>
<dbReference type="CDD" id="cd04488">
    <property type="entry name" value="RecG_wedge_OBF"/>
    <property type="match status" value="1"/>
</dbReference>
<dbReference type="InterPro" id="IPR012340">
    <property type="entry name" value="NA-bd_OB-fold"/>
</dbReference>
<evidence type="ECO:0000256" key="14">
    <source>
        <dbReference type="ARBA" id="ARBA00048988"/>
    </source>
</evidence>
<evidence type="ECO:0000256" key="6">
    <source>
        <dbReference type="ARBA" id="ARBA00022806"/>
    </source>
</evidence>
<protein>
    <recommendedName>
        <fullName evidence="2 15">ATP-dependent DNA helicase RecG</fullName>
        <ecNumber evidence="13 15">5.6.2.4</ecNumber>
    </recommendedName>
</protein>
<dbReference type="InterPro" id="IPR014001">
    <property type="entry name" value="Helicase_ATP-bd"/>
</dbReference>
<dbReference type="SMART" id="SM00490">
    <property type="entry name" value="HELICc"/>
    <property type="match status" value="1"/>
</dbReference>
<feature type="domain" description="Helicase C-terminal" evidence="17">
    <location>
        <begin position="488"/>
        <end position="662"/>
    </location>
</feature>
<evidence type="ECO:0000256" key="1">
    <source>
        <dbReference type="ARBA" id="ARBA00007504"/>
    </source>
</evidence>
<dbReference type="GO" id="GO:0006310">
    <property type="term" value="P:DNA recombination"/>
    <property type="evidence" value="ECO:0007669"/>
    <property type="project" value="UniProtKB-UniRule"/>
</dbReference>
<evidence type="ECO:0000313" key="19">
    <source>
        <dbReference type="Proteomes" id="UP000231602"/>
    </source>
</evidence>
<comment type="similarity">
    <text evidence="1 15">Belongs to the helicase family. RecG subfamily.</text>
</comment>
<dbReference type="NCBIfam" id="NF008168">
    <property type="entry name" value="PRK10917.2-2"/>
    <property type="match status" value="1"/>
</dbReference>
<evidence type="ECO:0000259" key="17">
    <source>
        <dbReference type="PROSITE" id="PS51194"/>
    </source>
</evidence>
<dbReference type="Pfam" id="PF19833">
    <property type="entry name" value="RecG_dom3_C"/>
    <property type="match status" value="1"/>
</dbReference>
<keyword evidence="4 15" id="KW-0227">DNA damage</keyword>
<gene>
    <name evidence="18" type="ORF">COV23_00895</name>
</gene>
<sequence length="732" mass="83267">MTLKTPLLEIRGIGPKFLDKLKHFKIETVKDLLWHFPFRYEDFSEVSKIIDLVVGQQATVQGVIQDIKVRKTWKRKLLLIEAIVEDETGKISAVWFNQRFLLAILKKGKLVSLAGKVAETKEGAISLSNPTYEFINQPTDYSLQATDEEKSVSDGQLTVDSLKHTGRIVPIYPETRGLTSKAFRYLIKPVLDDIKNIPDTLPNEVIKKYKILEINKAIHQMHFPEKIEDSREAKKRFAFEGLFYIQVVNLRERLRLSKQKANKISVDLKYVKKLLEKLPFELTHAQKKVLWDVLKDIGDSHPMNRLIQGDVGSGKTIVAVISAMIVAEGNKSSAIMAPTEILANQHYQTFKKFFPDFNKGVGILTSSGAKIFYGDGLENIVKKPEFIKKISTGDVKIVFGTHSLIQKNVIFNNLALVVIDEQHRFGVKQRAQLISRESEFSAHFLSMSATPIPRTLTLTVFGDLDLSIVDELPRGRKEIITKIVAPENRDKAYAFIRGQVKKGRQVFVICPRIEPSQIEDVDPNTFFSEWQKWELKSVKEEYAKLSEKVFPDLKVEMLHGKLKVKEKEQIMEKFKNKEIDILVSTSVVEVGVDIPNATIMIIESAERFGLAQLYQFRGRVGRGEHQSFCLLFTEFKSQIIMKRLRSLVEAKNGFELAEEDLKIRGPGEFLGQSDSVAQTGIPDLAMKALQNPNLVMEARKAAEEIIKKDPELKNSPILLEQLEGFKKQVHLE</sequence>
<evidence type="ECO:0000256" key="11">
    <source>
        <dbReference type="ARBA" id="ARBA00023235"/>
    </source>
</evidence>
<dbReference type="NCBIfam" id="TIGR00643">
    <property type="entry name" value="recG"/>
    <property type="match status" value="1"/>
</dbReference>
<comment type="function">
    <text evidence="15">Plays a critical role in recombination and DNA repair. Helps process Holliday junction intermediates to mature products by catalyzing branch migration. Has replication fork regression activity, unwinds stalled or blocked replication forks to make a HJ that can be resolved. Has a DNA unwinding activity characteristic of a DNA helicase with 3'-5' polarity.</text>
</comment>
<organism evidence="18 19">
    <name type="scientific">Candidatus Wolfebacteria bacterium CG10_big_fil_rev_8_21_14_0_10_31_9</name>
    <dbReference type="NCBI Taxonomy" id="1975070"/>
    <lineage>
        <taxon>Bacteria</taxon>
        <taxon>Candidatus Wolfeibacteriota</taxon>
    </lineage>
</organism>
<keyword evidence="10 15" id="KW-0234">DNA repair</keyword>
<dbReference type="GO" id="GO:0043138">
    <property type="term" value="F:3'-5' DNA helicase activity"/>
    <property type="evidence" value="ECO:0007669"/>
    <property type="project" value="UniProtKB-EC"/>
</dbReference>
<dbReference type="InterPro" id="IPR047112">
    <property type="entry name" value="RecG/Mfd"/>
</dbReference>
<evidence type="ECO:0000256" key="9">
    <source>
        <dbReference type="ARBA" id="ARBA00023172"/>
    </source>
</evidence>
<evidence type="ECO:0000256" key="4">
    <source>
        <dbReference type="ARBA" id="ARBA00022763"/>
    </source>
</evidence>
<evidence type="ECO:0000256" key="3">
    <source>
        <dbReference type="ARBA" id="ARBA00022741"/>
    </source>
</evidence>
<dbReference type="InterPro" id="IPR045562">
    <property type="entry name" value="RecG_dom3_C"/>
</dbReference>
<evidence type="ECO:0000256" key="10">
    <source>
        <dbReference type="ARBA" id="ARBA00023204"/>
    </source>
</evidence>
<dbReference type="InterPro" id="IPR027417">
    <property type="entry name" value="P-loop_NTPase"/>
</dbReference>
<dbReference type="PANTHER" id="PTHR47964">
    <property type="entry name" value="ATP-DEPENDENT DNA HELICASE HOMOLOG RECG, CHLOROPLASTIC"/>
    <property type="match status" value="1"/>
</dbReference>
<feature type="domain" description="Helicase ATP-binding" evidence="16">
    <location>
        <begin position="296"/>
        <end position="469"/>
    </location>
</feature>
<dbReference type="AlphaFoldDB" id="A0A2H0RCJ0"/>
<dbReference type="Pfam" id="PF17191">
    <property type="entry name" value="RecG_wedge"/>
    <property type="match status" value="1"/>
</dbReference>
<comment type="catalytic activity">
    <reaction evidence="14 15">
        <text>ATP + H2O = ADP + phosphate + H(+)</text>
        <dbReference type="Rhea" id="RHEA:13065"/>
        <dbReference type="ChEBI" id="CHEBI:15377"/>
        <dbReference type="ChEBI" id="CHEBI:15378"/>
        <dbReference type="ChEBI" id="CHEBI:30616"/>
        <dbReference type="ChEBI" id="CHEBI:43474"/>
        <dbReference type="ChEBI" id="CHEBI:456216"/>
        <dbReference type="EC" id="5.6.2.4"/>
    </reaction>
</comment>
<reference evidence="18 19" key="1">
    <citation type="submission" date="2017-09" db="EMBL/GenBank/DDBJ databases">
        <title>Depth-based differentiation of microbial function through sediment-hosted aquifers and enrichment of novel symbionts in the deep terrestrial subsurface.</title>
        <authorList>
            <person name="Probst A.J."/>
            <person name="Ladd B."/>
            <person name="Jarett J.K."/>
            <person name="Geller-Mcgrath D.E."/>
            <person name="Sieber C.M."/>
            <person name="Emerson J.B."/>
            <person name="Anantharaman K."/>
            <person name="Thomas B.C."/>
            <person name="Malmstrom R."/>
            <person name="Stieglmeier M."/>
            <person name="Klingl A."/>
            <person name="Woyke T."/>
            <person name="Ryan C.M."/>
            <person name="Banfield J.F."/>
        </authorList>
    </citation>
    <scope>NUCLEOTIDE SEQUENCE [LARGE SCALE GENOMIC DNA]</scope>
    <source>
        <strain evidence="18">CG10_big_fil_rev_8_21_14_0_10_31_9</strain>
    </source>
</reference>
<dbReference type="Pfam" id="PF00270">
    <property type="entry name" value="DEAD"/>
    <property type="match status" value="1"/>
</dbReference>
<comment type="caution">
    <text evidence="18">The sequence shown here is derived from an EMBL/GenBank/DDBJ whole genome shotgun (WGS) entry which is preliminary data.</text>
</comment>
<evidence type="ECO:0000256" key="8">
    <source>
        <dbReference type="ARBA" id="ARBA00023125"/>
    </source>
</evidence>
<dbReference type="GO" id="GO:0003677">
    <property type="term" value="F:DNA binding"/>
    <property type="evidence" value="ECO:0007669"/>
    <property type="project" value="UniProtKB-KW"/>
</dbReference>
<keyword evidence="5 15" id="KW-0378">Hydrolase</keyword>